<dbReference type="GO" id="GO:0016491">
    <property type="term" value="F:oxidoreductase activity"/>
    <property type="evidence" value="ECO:0007669"/>
    <property type="project" value="InterPro"/>
</dbReference>
<dbReference type="PANTHER" id="PTHR43865:SF1">
    <property type="entry name" value="RUBRERYTHRIN-RELATED"/>
    <property type="match status" value="1"/>
</dbReference>
<evidence type="ECO:0000259" key="2">
    <source>
        <dbReference type="PROSITE" id="PS50905"/>
    </source>
</evidence>
<dbReference type="Proteomes" id="UP000696931">
    <property type="component" value="Unassembled WGS sequence"/>
</dbReference>
<evidence type="ECO:0000256" key="1">
    <source>
        <dbReference type="ARBA" id="ARBA00001965"/>
    </source>
</evidence>
<sequence>MHAMRTVAVLGMIAGLVTAGGVVHAQPLEGRTIPALRLAHANEVTARAEYAAYAEQAEAEGLLGIRDLYRALEQCEAEHAARHARMLEGYGVTVEAEPAAPVVGTTRENLERAFSSERAERRARYPKLADAVRPELAYDVLADLRWCSAAEATHARALSEALDAIGEMAAPHVWYACSECGCIRGEHSNERCACGMNGDTFLAFGGGEAPRPVAGAPMIAWLPGRAFAFVFAAREK</sequence>
<organism evidence="3 4">
    <name type="scientific">Eiseniibacteriota bacterium</name>
    <dbReference type="NCBI Taxonomy" id="2212470"/>
    <lineage>
        <taxon>Bacteria</taxon>
        <taxon>Candidatus Eiseniibacteriota</taxon>
    </lineage>
</organism>
<dbReference type="AlphaFoldDB" id="A0A933SFZ7"/>
<accession>A0A933SFZ7</accession>
<dbReference type="EMBL" id="JACRIW010000100">
    <property type="protein sequence ID" value="MBI5170631.1"/>
    <property type="molecule type" value="Genomic_DNA"/>
</dbReference>
<dbReference type="InterPro" id="IPR003251">
    <property type="entry name" value="Rr_diiron-bd_dom"/>
</dbReference>
<comment type="caution">
    <text evidence="3">The sequence shown here is derived from an EMBL/GenBank/DDBJ whole genome shotgun (WGS) entry which is preliminary data.</text>
</comment>
<dbReference type="InterPro" id="IPR052364">
    <property type="entry name" value="Rubrerythrin"/>
</dbReference>
<dbReference type="InterPro" id="IPR012347">
    <property type="entry name" value="Ferritin-like"/>
</dbReference>
<feature type="domain" description="Ferritin-like diiron" evidence="2">
    <location>
        <begin position="26"/>
        <end position="169"/>
    </location>
</feature>
<dbReference type="InterPro" id="IPR009078">
    <property type="entry name" value="Ferritin-like_SF"/>
</dbReference>
<dbReference type="Gene3D" id="1.20.1260.10">
    <property type="match status" value="1"/>
</dbReference>
<protein>
    <submittedName>
        <fullName evidence="3">Rubrerythrin family protein</fullName>
    </submittedName>
</protein>
<dbReference type="InterPro" id="IPR009040">
    <property type="entry name" value="Ferritin-like_diiron"/>
</dbReference>
<dbReference type="Pfam" id="PF02915">
    <property type="entry name" value="Rubrerythrin"/>
    <property type="match status" value="1"/>
</dbReference>
<gene>
    <name evidence="3" type="ORF">HZA61_14170</name>
</gene>
<evidence type="ECO:0000313" key="3">
    <source>
        <dbReference type="EMBL" id="MBI5170631.1"/>
    </source>
</evidence>
<dbReference type="GO" id="GO:0046872">
    <property type="term" value="F:metal ion binding"/>
    <property type="evidence" value="ECO:0007669"/>
    <property type="project" value="InterPro"/>
</dbReference>
<reference evidence="3" key="1">
    <citation type="submission" date="2020-07" db="EMBL/GenBank/DDBJ databases">
        <title>Huge and variable diversity of episymbiotic CPR bacteria and DPANN archaea in groundwater ecosystems.</title>
        <authorList>
            <person name="He C.Y."/>
            <person name="Keren R."/>
            <person name="Whittaker M."/>
            <person name="Farag I.F."/>
            <person name="Doudna J."/>
            <person name="Cate J.H.D."/>
            <person name="Banfield J.F."/>
        </authorList>
    </citation>
    <scope>NUCLEOTIDE SEQUENCE</scope>
    <source>
        <strain evidence="3">NC_groundwater_1813_Pr3_B-0.1um_71_17</strain>
    </source>
</reference>
<proteinExistence type="predicted"/>
<dbReference type="PANTHER" id="PTHR43865">
    <property type="entry name" value="RUBRERYTHRIN-RELATED"/>
    <property type="match status" value="1"/>
</dbReference>
<dbReference type="SUPFAM" id="SSF47240">
    <property type="entry name" value="Ferritin-like"/>
    <property type="match status" value="1"/>
</dbReference>
<comment type="cofactor">
    <cofactor evidence="1">
        <name>Fe(3+)</name>
        <dbReference type="ChEBI" id="CHEBI:29034"/>
    </cofactor>
</comment>
<dbReference type="PROSITE" id="PS50905">
    <property type="entry name" value="FERRITIN_LIKE"/>
    <property type="match status" value="1"/>
</dbReference>
<evidence type="ECO:0000313" key="4">
    <source>
        <dbReference type="Proteomes" id="UP000696931"/>
    </source>
</evidence>
<name>A0A933SFZ7_UNCEI</name>